<dbReference type="Proteomes" id="UP000540787">
    <property type="component" value="Unassembled WGS sequence"/>
</dbReference>
<evidence type="ECO:0000313" key="1">
    <source>
        <dbReference type="EMBL" id="MBB6133744.1"/>
    </source>
</evidence>
<organism evidence="1 2">
    <name type="scientific">Massilia aurea</name>
    <dbReference type="NCBI Taxonomy" id="373040"/>
    <lineage>
        <taxon>Bacteria</taxon>
        <taxon>Pseudomonadati</taxon>
        <taxon>Pseudomonadota</taxon>
        <taxon>Betaproteobacteria</taxon>
        <taxon>Burkholderiales</taxon>
        <taxon>Oxalobacteraceae</taxon>
        <taxon>Telluria group</taxon>
        <taxon>Massilia</taxon>
    </lineage>
</organism>
<comment type="caution">
    <text evidence="1">The sequence shown here is derived from an EMBL/GenBank/DDBJ whole genome shotgun (WGS) entry which is preliminary data.</text>
</comment>
<reference evidence="1 2" key="1">
    <citation type="submission" date="2020-08" db="EMBL/GenBank/DDBJ databases">
        <title>The Agave Microbiome: Exploring the role of microbial communities in plant adaptations to desert environments.</title>
        <authorList>
            <person name="Partida-Martinez L.P."/>
        </authorList>
    </citation>
    <scope>NUCLEOTIDE SEQUENCE [LARGE SCALE GENOMIC DNA]</scope>
    <source>
        <strain evidence="1 2">AT3.2</strain>
    </source>
</reference>
<dbReference type="EMBL" id="JACHBX010000001">
    <property type="protein sequence ID" value="MBB6133744.1"/>
    <property type="molecule type" value="Genomic_DNA"/>
</dbReference>
<evidence type="ECO:0000313" key="2">
    <source>
        <dbReference type="Proteomes" id="UP000540787"/>
    </source>
</evidence>
<sequence>MFRWCSRPMDEIGMDTDVNVTHVFLNFQKELTVRFQ</sequence>
<gene>
    <name evidence="1" type="ORF">HD842_001855</name>
</gene>
<protein>
    <submittedName>
        <fullName evidence="1">Uncharacterized protein</fullName>
    </submittedName>
</protein>
<keyword evidence="2" id="KW-1185">Reference proteome</keyword>
<proteinExistence type="predicted"/>
<name>A0A7W9WZL5_9BURK</name>
<accession>A0A7W9WZL5</accession>
<dbReference type="AlphaFoldDB" id="A0A7W9WZL5"/>